<dbReference type="GO" id="GO:0030490">
    <property type="term" value="P:maturation of SSU-rRNA"/>
    <property type="evidence" value="ECO:0007669"/>
    <property type="project" value="UniProtKB-UniRule"/>
</dbReference>
<dbReference type="SUPFAM" id="SSF89919">
    <property type="entry name" value="Ribosome-binding factor A, RbfA"/>
    <property type="match status" value="1"/>
</dbReference>
<dbReference type="Pfam" id="PF02033">
    <property type="entry name" value="RBFA"/>
    <property type="match status" value="1"/>
</dbReference>
<dbReference type="RefSeq" id="WP_171224570.1">
    <property type="nucleotide sequence ID" value="NZ_CP053085.1"/>
</dbReference>
<name>A0A6M4ISD7_9BACT</name>
<keyword evidence="2" id="KW-0963">Cytoplasm</keyword>
<dbReference type="PANTHER" id="PTHR33515:SF1">
    <property type="entry name" value="RIBOSOME-BINDING FACTOR A, CHLOROPLASTIC-RELATED"/>
    <property type="match status" value="1"/>
</dbReference>
<dbReference type="AlphaFoldDB" id="A0A6M4ISD7"/>
<comment type="subcellular location">
    <subcellularLocation>
        <location evidence="2">Cytoplasm</location>
    </subcellularLocation>
</comment>
<organism evidence="4 5">
    <name type="scientific">Gemmatimonas groenlandica</name>
    <dbReference type="NCBI Taxonomy" id="2732249"/>
    <lineage>
        <taxon>Bacteria</taxon>
        <taxon>Pseudomonadati</taxon>
        <taxon>Gemmatimonadota</taxon>
        <taxon>Gemmatimonadia</taxon>
        <taxon>Gemmatimonadales</taxon>
        <taxon>Gemmatimonadaceae</taxon>
        <taxon>Gemmatimonas</taxon>
    </lineage>
</organism>
<dbReference type="InterPro" id="IPR015946">
    <property type="entry name" value="KH_dom-like_a/b"/>
</dbReference>
<keyword evidence="5" id="KW-1185">Reference proteome</keyword>
<dbReference type="NCBIfam" id="TIGR00082">
    <property type="entry name" value="rbfA"/>
    <property type="match status" value="1"/>
</dbReference>
<protein>
    <recommendedName>
        <fullName evidence="2">Ribosome-binding factor A</fullName>
    </recommendedName>
</protein>
<dbReference type="InterPro" id="IPR020053">
    <property type="entry name" value="Ribosome-bd_factorA_CS"/>
</dbReference>
<comment type="function">
    <text evidence="2">One of several proteins that assist in the late maturation steps of the functional core of the 30S ribosomal subunit. Associates with free 30S ribosomal subunits (but not with 30S subunits that are part of 70S ribosomes or polysomes). Required for efficient processing of 16S rRNA. May interact with the 5'-terminal helix region of 16S rRNA.</text>
</comment>
<dbReference type="Proteomes" id="UP000500938">
    <property type="component" value="Chromosome"/>
</dbReference>
<dbReference type="GO" id="GO:0043024">
    <property type="term" value="F:ribosomal small subunit binding"/>
    <property type="evidence" value="ECO:0007669"/>
    <property type="project" value="TreeGrafter"/>
</dbReference>
<dbReference type="GO" id="GO:0005829">
    <property type="term" value="C:cytosol"/>
    <property type="evidence" value="ECO:0007669"/>
    <property type="project" value="TreeGrafter"/>
</dbReference>
<evidence type="ECO:0000256" key="1">
    <source>
        <dbReference type="ARBA" id="ARBA00022517"/>
    </source>
</evidence>
<evidence type="ECO:0000313" key="5">
    <source>
        <dbReference type="Proteomes" id="UP000500938"/>
    </source>
</evidence>
<evidence type="ECO:0000313" key="4">
    <source>
        <dbReference type="EMBL" id="QJR35141.1"/>
    </source>
</evidence>
<dbReference type="InterPro" id="IPR023799">
    <property type="entry name" value="RbfA_dom_sf"/>
</dbReference>
<accession>A0A6M4ISD7</accession>
<feature type="region of interest" description="Disordered" evidence="3">
    <location>
        <begin position="131"/>
        <end position="154"/>
    </location>
</feature>
<gene>
    <name evidence="2 4" type="primary">rbfA</name>
    <name evidence="4" type="ORF">HKW67_06300</name>
</gene>
<reference evidence="4 5" key="1">
    <citation type="submission" date="2020-05" db="EMBL/GenBank/DDBJ databases">
        <title>Complete genome sequence of Gemmatimonas greenlandica TET16.</title>
        <authorList>
            <person name="Zeng Y."/>
        </authorList>
    </citation>
    <scope>NUCLEOTIDE SEQUENCE [LARGE SCALE GENOMIC DNA]</scope>
    <source>
        <strain evidence="4 5">TET16</strain>
    </source>
</reference>
<dbReference type="PROSITE" id="PS01319">
    <property type="entry name" value="RBFA"/>
    <property type="match status" value="1"/>
</dbReference>
<comment type="subunit">
    <text evidence="2">Monomer. Binds 30S ribosomal subunits, but not 50S ribosomal subunits or 70S ribosomes.</text>
</comment>
<keyword evidence="1 2" id="KW-0690">Ribosome biogenesis</keyword>
<evidence type="ECO:0000256" key="2">
    <source>
        <dbReference type="HAMAP-Rule" id="MF_00003"/>
    </source>
</evidence>
<dbReference type="EMBL" id="CP053085">
    <property type="protein sequence ID" value="QJR35141.1"/>
    <property type="molecule type" value="Genomic_DNA"/>
</dbReference>
<comment type="similarity">
    <text evidence="2">Belongs to the RbfA family.</text>
</comment>
<dbReference type="KEGG" id="ggr:HKW67_06300"/>
<proteinExistence type="inferred from homology"/>
<dbReference type="InterPro" id="IPR000238">
    <property type="entry name" value="RbfA"/>
</dbReference>
<evidence type="ECO:0000256" key="3">
    <source>
        <dbReference type="SAM" id="MobiDB-lite"/>
    </source>
</evidence>
<dbReference type="HAMAP" id="MF_00003">
    <property type="entry name" value="RbfA"/>
    <property type="match status" value="1"/>
</dbReference>
<dbReference type="PANTHER" id="PTHR33515">
    <property type="entry name" value="RIBOSOME-BINDING FACTOR A, CHLOROPLASTIC-RELATED"/>
    <property type="match status" value="1"/>
</dbReference>
<sequence length="154" mass="16450">MGEPRRPDRVAESIREQVATFLAEGAKDPRIRGFVTVTAVEMTRDLRHANVFVSVMGDEAAIKATFEGLGSVASHLRSMLGKTLRLRNAPEIHFKADESIAHASRIEQLLAQIRTDRDAVATEAVDAAVDDAAGNSDAAAGEDTGPPDSLQANT</sequence>
<dbReference type="Gene3D" id="3.30.300.20">
    <property type="match status" value="1"/>
</dbReference>